<proteinExistence type="inferred from homology"/>
<keyword evidence="2" id="KW-0456">Lyase</keyword>
<dbReference type="PANTHER" id="PTHR43459">
    <property type="entry name" value="ENOYL-COA HYDRATASE"/>
    <property type="match status" value="1"/>
</dbReference>
<protein>
    <submittedName>
        <fullName evidence="2">Enoyl-CoA hydratase</fullName>
        <ecNumber evidence="2">4.2.1.17</ecNumber>
    </submittedName>
</protein>
<evidence type="ECO:0000313" key="3">
    <source>
        <dbReference type="Proteomes" id="UP000532440"/>
    </source>
</evidence>
<reference evidence="2 3" key="1">
    <citation type="submission" date="2020-08" db="EMBL/GenBank/DDBJ databases">
        <title>Genomic Encyclopedia of Type Strains, Phase IV (KMG-IV): sequencing the most valuable type-strain genomes for metagenomic binning, comparative biology and taxonomic classification.</title>
        <authorList>
            <person name="Goeker M."/>
        </authorList>
    </citation>
    <scope>NUCLEOTIDE SEQUENCE [LARGE SCALE GENOMIC DNA]</scope>
    <source>
        <strain evidence="2 3">DSM 29781</strain>
    </source>
</reference>
<gene>
    <name evidence="2" type="ORF">HNQ70_002788</name>
</gene>
<organism evidence="2 3">
    <name type="scientific">Quisquiliibacterium transsilvanicum</name>
    <dbReference type="NCBI Taxonomy" id="1549638"/>
    <lineage>
        <taxon>Bacteria</taxon>
        <taxon>Pseudomonadati</taxon>
        <taxon>Pseudomonadota</taxon>
        <taxon>Betaproteobacteria</taxon>
        <taxon>Burkholderiales</taxon>
        <taxon>Burkholderiaceae</taxon>
        <taxon>Quisquiliibacterium</taxon>
    </lineage>
</organism>
<dbReference type="InterPro" id="IPR001753">
    <property type="entry name" value="Enoyl-CoA_hydra/iso"/>
</dbReference>
<accession>A0A7W8HIN8</accession>
<dbReference type="Gene3D" id="3.90.226.10">
    <property type="entry name" value="2-enoyl-CoA Hydratase, Chain A, domain 1"/>
    <property type="match status" value="1"/>
</dbReference>
<comment type="caution">
    <text evidence="2">The sequence shown here is derived from an EMBL/GenBank/DDBJ whole genome shotgun (WGS) entry which is preliminary data.</text>
</comment>
<dbReference type="RefSeq" id="WP_183968598.1">
    <property type="nucleotide sequence ID" value="NZ_BAABEW010000012.1"/>
</dbReference>
<dbReference type="SUPFAM" id="SSF52096">
    <property type="entry name" value="ClpP/crotonase"/>
    <property type="match status" value="1"/>
</dbReference>
<evidence type="ECO:0000313" key="2">
    <source>
        <dbReference type="EMBL" id="MBB5272765.1"/>
    </source>
</evidence>
<dbReference type="CDD" id="cd06558">
    <property type="entry name" value="crotonase-like"/>
    <property type="match status" value="1"/>
</dbReference>
<dbReference type="InterPro" id="IPR014748">
    <property type="entry name" value="Enoyl-CoA_hydra_C"/>
</dbReference>
<evidence type="ECO:0000256" key="1">
    <source>
        <dbReference type="ARBA" id="ARBA00005254"/>
    </source>
</evidence>
<dbReference type="Pfam" id="PF00378">
    <property type="entry name" value="ECH_1"/>
    <property type="match status" value="1"/>
</dbReference>
<comment type="similarity">
    <text evidence="1">Belongs to the enoyl-CoA hydratase/isomerase family.</text>
</comment>
<dbReference type="InterPro" id="IPR029045">
    <property type="entry name" value="ClpP/crotonase-like_dom_sf"/>
</dbReference>
<dbReference type="EMBL" id="JACHGB010000005">
    <property type="protein sequence ID" value="MBB5272765.1"/>
    <property type="molecule type" value="Genomic_DNA"/>
</dbReference>
<dbReference type="EC" id="4.2.1.17" evidence="2"/>
<name>A0A7W8HIN8_9BURK</name>
<keyword evidence="3" id="KW-1185">Reference proteome</keyword>
<dbReference type="AlphaFoldDB" id="A0A7W8HIN8"/>
<sequence length="262" mass="27686">MNQSSYRFLKFAQDGGLLTVSLNRPEAMNAINAGLHTELSTVFAQIASDRSVHAVVLTGEGRGFCGGGDLAWFRDITPAQVDTLFIEARKIIVDLLEVPQPIVAAVNGHAAGLGATLALFCDMVFVADTARISDPHVRVGVAAGDGGAVIWPLLVGPARAKQYLMTGDALSAAEAERIGLVNAVLPQAEVLAAATAMAKRLAEGPRRAVEATKASVNKLVRDAVNLVLDTSLALEKANFFDADHREAIAAFAERREPKFTGN</sequence>
<dbReference type="Gene3D" id="1.10.12.10">
    <property type="entry name" value="Lyase 2-enoyl-coa Hydratase, Chain A, domain 2"/>
    <property type="match status" value="1"/>
</dbReference>
<dbReference type="Proteomes" id="UP000532440">
    <property type="component" value="Unassembled WGS sequence"/>
</dbReference>
<dbReference type="PANTHER" id="PTHR43459:SF3">
    <property type="entry name" value="ENOYL-COA HYDRATASE ECHA15 (ENOYL HYDRASE) (UNSATURATED ACYL-COA HYDRATASE) (CROTONASE)-RELATED"/>
    <property type="match status" value="1"/>
</dbReference>
<dbReference type="GO" id="GO:0004300">
    <property type="term" value="F:enoyl-CoA hydratase activity"/>
    <property type="evidence" value="ECO:0007669"/>
    <property type="project" value="UniProtKB-EC"/>
</dbReference>